<evidence type="ECO:0000256" key="1">
    <source>
        <dbReference type="SAM" id="MobiDB-lite"/>
    </source>
</evidence>
<comment type="caution">
    <text evidence="3">The sequence shown here is derived from an EMBL/GenBank/DDBJ whole genome shotgun (WGS) entry which is preliminary data.</text>
</comment>
<reference evidence="3" key="2">
    <citation type="submission" date="2021-08" db="EMBL/GenBank/DDBJ databases">
        <authorList>
            <person name="Tani A."/>
            <person name="Ola A."/>
            <person name="Ogura Y."/>
            <person name="Katsura K."/>
            <person name="Hayashi T."/>
        </authorList>
    </citation>
    <scope>NUCLEOTIDE SEQUENCE</scope>
    <source>
        <strain evidence="3">KCTC 52305</strain>
    </source>
</reference>
<name>A0ABQ4R5D2_9HYPH</name>
<dbReference type="RefSeq" id="WP_238313872.1">
    <property type="nucleotide sequence ID" value="NZ_BPQH01000016.1"/>
</dbReference>
<sequence length="131" mass="12948">MPKRPALALLLLALPLPALAQAGGAPHASHAAPGPNGGRIAEAGRTHVELVARGAALELFLTGADAVAPVPADGFRATAILVVDGRPARIALVPAGGNRLSGTAPLSLPPRPRGAVQLTGPDGATASARFD</sequence>
<evidence type="ECO:0000256" key="2">
    <source>
        <dbReference type="SAM" id="SignalP"/>
    </source>
</evidence>
<proteinExistence type="predicted"/>
<feature type="signal peptide" evidence="2">
    <location>
        <begin position="1"/>
        <end position="20"/>
    </location>
</feature>
<feature type="chain" id="PRO_5046340277" evidence="2">
    <location>
        <begin position="21"/>
        <end position="131"/>
    </location>
</feature>
<accession>A0ABQ4R5D2</accession>
<keyword evidence="2" id="KW-0732">Signal</keyword>
<organism evidence="3 4">
    <name type="scientific">Methylobacterium crusticola</name>
    <dbReference type="NCBI Taxonomy" id="1697972"/>
    <lineage>
        <taxon>Bacteria</taxon>
        <taxon>Pseudomonadati</taxon>
        <taxon>Pseudomonadota</taxon>
        <taxon>Alphaproteobacteria</taxon>
        <taxon>Hyphomicrobiales</taxon>
        <taxon>Methylobacteriaceae</taxon>
        <taxon>Methylobacterium</taxon>
    </lineage>
</organism>
<gene>
    <name evidence="3" type="ORF">OPKNFCMD_4771</name>
</gene>
<reference evidence="3" key="1">
    <citation type="journal article" date="2021" name="Front. Microbiol.">
        <title>Comprehensive Comparative Genomics and Phenotyping of Methylobacterium Species.</title>
        <authorList>
            <person name="Alessa O."/>
            <person name="Ogura Y."/>
            <person name="Fujitani Y."/>
            <person name="Takami H."/>
            <person name="Hayashi T."/>
            <person name="Sahin N."/>
            <person name="Tani A."/>
        </authorList>
    </citation>
    <scope>NUCLEOTIDE SEQUENCE</scope>
    <source>
        <strain evidence="3">KCTC 52305</strain>
    </source>
</reference>
<evidence type="ECO:0000313" key="4">
    <source>
        <dbReference type="Proteomes" id="UP001055167"/>
    </source>
</evidence>
<evidence type="ECO:0000313" key="3">
    <source>
        <dbReference type="EMBL" id="GJD52009.1"/>
    </source>
</evidence>
<dbReference type="Proteomes" id="UP001055167">
    <property type="component" value="Unassembled WGS sequence"/>
</dbReference>
<keyword evidence="4" id="KW-1185">Reference proteome</keyword>
<feature type="region of interest" description="Disordered" evidence="1">
    <location>
        <begin position="98"/>
        <end position="131"/>
    </location>
</feature>
<protein>
    <submittedName>
        <fullName evidence="3">Uncharacterized protein</fullName>
    </submittedName>
</protein>
<dbReference type="EMBL" id="BPQH01000016">
    <property type="protein sequence ID" value="GJD52009.1"/>
    <property type="molecule type" value="Genomic_DNA"/>
</dbReference>